<proteinExistence type="predicted"/>
<dbReference type="SUPFAM" id="SSF56219">
    <property type="entry name" value="DNase I-like"/>
    <property type="match status" value="1"/>
</dbReference>
<evidence type="ECO:0000313" key="2">
    <source>
        <dbReference type="RefSeq" id="XP_071924881.1"/>
    </source>
</evidence>
<dbReference type="Gene3D" id="3.60.10.10">
    <property type="entry name" value="Endonuclease/exonuclease/phosphatase"/>
    <property type="match status" value="1"/>
</dbReference>
<evidence type="ECO:0000313" key="1">
    <source>
        <dbReference type="Proteomes" id="UP001652660"/>
    </source>
</evidence>
<accession>A0ABM4VZB9</accession>
<sequence>MPWCIGGDFNAIVGAHEKRGGKPFSMSEGMEFLAFMEKAEVFDAGFSGSSFTWCNNRKDRAKIWKRLDRLLINGACADVASAISVVHLARHPSDHAPMKISFALRFDSRPQPFRFLNVWTSRASLLEVIRATWGTAVQGSPLRVLCSKLVASRRAIQQWNKNHFGSIGTAVKEAEVGLERVEGGVPNDASEEASEELHKAQAELNRALAIEEQF</sequence>
<dbReference type="InterPro" id="IPR036691">
    <property type="entry name" value="Endo/exonu/phosph_ase_sf"/>
</dbReference>
<name>A0ABM4VZB9_COFAR</name>
<keyword evidence="1" id="KW-1185">Reference proteome</keyword>
<dbReference type="PANTHER" id="PTHR33710">
    <property type="entry name" value="BNAC02G09200D PROTEIN"/>
    <property type="match status" value="1"/>
</dbReference>
<dbReference type="RefSeq" id="XP_071924881.1">
    <property type="nucleotide sequence ID" value="XM_072068780.1"/>
</dbReference>
<dbReference type="GeneID" id="140015947"/>
<dbReference type="Proteomes" id="UP001652660">
    <property type="component" value="Chromosome 10c"/>
</dbReference>
<dbReference type="PANTHER" id="PTHR33710:SF71">
    <property type="entry name" value="ENDONUCLEASE_EXONUCLEASE_PHOSPHATASE DOMAIN-CONTAINING PROTEIN"/>
    <property type="match status" value="1"/>
</dbReference>
<protein>
    <submittedName>
        <fullName evidence="2">Uncharacterized protein</fullName>
    </submittedName>
</protein>
<reference evidence="2" key="1">
    <citation type="submission" date="2025-08" db="UniProtKB">
        <authorList>
            <consortium name="RefSeq"/>
        </authorList>
    </citation>
    <scope>IDENTIFICATION</scope>
    <source>
        <tissue evidence="2">Leaves</tissue>
    </source>
</reference>
<organism evidence="1 2">
    <name type="scientific">Coffea arabica</name>
    <name type="common">Arabian coffee</name>
    <dbReference type="NCBI Taxonomy" id="13443"/>
    <lineage>
        <taxon>Eukaryota</taxon>
        <taxon>Viridiplantae</taxon>
        <taxon>Streptophyta</taxon>
        <taxon>Embryophyta</taxon>
        <taxon>Tracheophyta</taxon>
        <taxon>Spermatophyta</taxon>
        <taxon>Magnoliopsida</taxon>
        <taxon>eudicotyledons</taxon>
        <taxon>Gunneridae</taxon>
        <taxon>Pentapetalae</taxon>
        <taxon>asterids</taxon>
        <taxon>lamiids</taxon>
        <taxon>Gentianales</taxon>
        <taxon>Rubiaceae</taxon>
        <taxon>Ixoroideae</taxon>
        <taxon>Gardenieae complex</taxon>
        <taxon>Bertiereae - Coffeeae clade</taxon>
        <taxon>Coffeeae</taxon>
        <taxon>Coffea</taxon>
    </lineage>
</organism>
<gene>
    <name evidence="2" type="primary">LOC140015947</name>
</gene>